<keyword evidence="9" id="KW-0539">Nucleus</keyword>
<dbReference type="STRING" id="1754192.A0A1Y1WWR0"/>
<dbReference type="GO" id="GO:0045944">
    <property type="term" value="P:positive regulation of transcription by RNA polymerase II"/>
    <property type="evidence" value="ECO:0007669"/>
    <property type="project" value="EnsemblFungi"/>
</dbReference>
<keyword evidence="7" id="KW-0506">mRNA capping</keyword>
<proteinExistence type="predicted"/>
<accession>A0A1Y1WWR0</accession>
<keyword evidence="5" id="KW-0548">Nucleotidyltransferase</keyword>
<evidence type="ECO:0000256" key="4">
    <source>
        <dbReference type="ARBA" id="ARBA00022679"/>
    </source>
</evidence>
<dbReference type="Proteomes" id="UP000193944">
    <property type="component" value="Unassembled WGS sequence"/>
</dbReference>
<dbReference type="GO" id="GO:0006370">
    <property type="term" value="P:7-methylguanosine mRNA capping"/>
    <property type="evidence" value="ECO:0007669"/>
    <property type="project" value="UniProtKB-KW"/>
</dbReference>
<comment type="catalytic activity">
    <reaction evidence="10">
        <text>a 5'-end diphospho-ribonucleoside in mRNA + GTP + H(+) = a 5'-end (5'-triphosphoguanosine)-ribonucleoside in mRNA + diphosphate</text>
        <dbReference type="Rhea" id="RHEA:67012"/>
        <dbReference type="Rhea" id="RHEA-COMP:17165"/>
        <dbReference type="Rhea" id="RHEA-COMP:17166"/>
        <dbReference type="ChEBI" id="CHEBI:15378"/>
        <dbReference type="ChEBI" id="CHEBI:33019"/>
        <dbReference type="ChEBI" id="CHEBI:37565"/>
        <dbReference type="ChEBI" id="CHEBI:167616"/>
        <dbReference type="ChEBI" id="CHEBI:167617"/>
        <dbReference type="EC" id="2.7.7.50"/>
    </reaction>
    <physiologicalReaction direction="left-to-right" evidence="10">
        <dbReference type="Rhea" id="RHEA:67013"/>
    </physiologicalReaction>
</comment>
<dbReference type="Gene3D" id="3.30.470.30">
    <property type="entry name" value="DNA ligase/mRNA capping enzyme"/>
    <property type="match status" value="1"/>
</dbReference>
<feature type="compositionally biased region" description="Polar residues" evidence="11">
    <location>
        <begin position="382"/>
        <end position="401"/>
    </location>
</feature>
<keyword evidence="6" id="KW-0547">Nucleotide-binding</keyword>
<evidence type="ECO:0000256" key="8">
    <source>
        <dbReference type="ARBA" id="ARBA00023134"/>
    </source>
</evidence>
<dbReference type="GO" id="GO:0004484">
    <property type="term" value="F:mRNA guanylyltransferase activity"/>
    <property type="evidence" value="ECO:0007669"/>
    <property type="project" value="UniProtKB-EC"/>
</dbReference>
<feature type="compositionally biased region" description="Polar residues" evidence="11">
    <location>
        <begin position="366"/>
        <end position="375"/>
    </location>
</feature>
<dbReference type="EC" id="2.7.7.50" evidence="2"/>
<evidence type="ECO:0000256" key="2">
    <source>
        <dbReference type="ARBA" id="ARBA00012475"/>
    </source>
</evidence>
<dbReference type="InterPro" id="IPR012340">
    <property type="entry name" value="NA-bd_OB-fold"/>
</dbReference>
<dbReference type="OrthoDB" id="200924at2759"/>
<dbReference type="GO" id="GO:0099122">
    <property type="term" value="F:RNA polymerase II C-terminal domain binding"/>
    <property type="evidence" value="ECO:0007669"/>
    <property type="project" value="EnsemblFungi"/>
</dbReference>
<dbReference type="InterPro" id="IPR001339">
    <property type="entry name" value="mRNA_cap_enzyme_adenylation"/>
</dbReference>
<organism evidence="14 15">
    <name type="scientific">Anaeromyces robustus</name>
    <dbReference type="NCBI Taxonomy" id="1754192"/>
    <lineage>
        <taxon>Eukaryota</taxon>
        <taxon>Fungi</taxon>
        <taxon>Fungi incertae sedis</taxon>
        <taxon>Chytridiomycota</taxon>
        <taxon>Chytridiomycota incertae sedis</taxon>
        <taxon>Neocallimastigomycetes</taxon>
        <taxon>Neocallimastigales</taxon>
        <taxon>Neocallimastigaceae</taxon>
        <taxon>Anaeromyces</taxon>
    </lineage>
</organism>
<dbReference type="Pfam" id="PF01331">
    <property type="entry name" value="mRNA_cap_enzyme"/>
    <property type="match status" value="1"/>
</dbReference>
<dbReference type="GO" id="GO:0008033">
    <property type="term" value="P:tRNA processing"/>
    <property type="evidence" value="ECO:0007669"/>
    <property type="project" value="EnsemblFungi"/>
</dbReference>
<comment type="subcellular location">
    <subcellularLocation>
        <location evidence="1">Nucleus</location>
    </subcellularLocation>
</comment>
<dbReference type="EMBL" id="MCFG01000232">
    <property type="protein sequence ID" value="ORX77845.1"/>
    <property type="molecule type" value="Genomic_DNA"/>
</dbReference>
<evidence type="ECO:0000256" key="3">
    <source>
        <dbReference type="ARBA" id="ARBA00022664"/>
    </source>
</evidence>
<dbReference type="PANTHER" id="PTHR10367">
    <property type="entry name" value="MRNA-CAPPING ENZYME"/>
    <property type="match status" value="1"/>
</dbReference>
<dbReference type="GO" id="GO:0005524">
    <property type="term" value="F:ATP binding"/>
    <property type="evidence" value="ECO:0007669"/>
    <property type="project" value="InterPro"/>
</dbReference>
<feature type="domain" description="mRNA capping enzyme adenylation" evidence="12">
    <location>
        <begin position="38"/>
        <end position="232"/>
    </location>
</feature>
<gene>
    <name evidence="14" type="ORF">BCR32DRAFT_223092</name>
</gene>
<keyword evidence="4" id="KW-0808">Transferase</keyword>
<reference evidence="14 15" key="1">
    <citation type="submission" date="2016-08" db="EMBL/GenBank/DDBJ databases">
        <title>A Parts List for Fungal Cellulosomes Revealed by Comparative Genomics.</title>
        <authorList>
            <consortium name="DOE Joint Genome Institute"/>
            <person name="Haitjema C.H."/>
            <person name="Gilmore S.P."/>
            <person name="Henske J.K."/>
            <person name="Solomon K.V."/>
            <person name="De Groot R."/>
            <person name="Kuo A."/>
            <person name="Mondo S.J."/>
            <person name="Salamov A.A."/>
            <person name="Labutti K."/>
            <person name="Zhao Z."/>
            <person name="Chiniquy J."/>
            <person name="Barry K."/>
            <person name="Brewer H.M."/>
            <person name="Purvine S.O."/>
            <person name="Wright A.T."/>
            <person name="Boxma B."/>
            <person name="Van Alen T."/>
            <person name="Hackstein J.H."/>
            <person name="Baker S.E."/>
            <person name="Grigoriev I.V."/>
            <person name="O'Malley M.A."/>
        </authorList>
    </citation>
    <scope>NUCLEOTIDE SEQUENCE [LARGE SCALE GENOMIC DNA]</scope>
    <source>
        <strain evidence="14 15">S4</strain>
    </source>
</reference>
<comment type="caution">
    <text evidence="14">The sequence shown here is derived from an EMBL/GenBank/DDBJ whole genome shotgun (WGS) entry which is preliminary data.</text>
</comment>
<dbReference type="SUPFAM" id="SSF50249">
    <property type="entry name" value="Nucleic acid-binding proteins"/>
    <property type="match status" value="1"/>
</dbReference>
<dbReference type="SUPFAM" id="SSF56091">
    <property type="entry name" value="DNA ligase/mRNA capping enzyme, catalytic domain"/>
    <property type="match status" value="1"/>
</dbReference>
<keyword evidence="8" id="KW-0342">GTP-binding</keyword>
<evidence type="ECO:0000256" key="1">
    <source>
        <dbReference type="ARBA" id="ARBA00004123"/>
    </source>
</evidence>
<dbReference type="GO" id="GO:0005525">
    <property type="term" value="F:GTP binding"/>
    <property type="evidence" value="ECO:0007669"/>
    <property type="project" value="UniProtKB-KW"/>
</dbReference>
<evidence type="ECO:0000256" key="9">
    <source>
        <dbReference type="ARBA" id="ARBA00023242"/>
    </source>
</evidence>
<evidence type="ECO:0000256" key="7">
    <source>
        <dbReference type="ARBA" id="ARBA00023042"/>
    </source>
</evidence>
<feature type="region of interest" description="Disordered" evidence="11">
    <location>
        <begin position="350"/>
        <end position="456"/>
    </location>
</feature>
<sequence>MVLPDIPGESLSPAYEREKIRHVANLMHVHHNRFPGAQPVSFSNEHFSELENENYFVSEKADGVRCLLFLCKNIEGHMEAFLIDRKNKYKFIRNLWFPLPNDKTFTHFHSNTIIDGELVLDELEDGTQKLRFLIFDLVVYEGDYLAGREYSKRLGYLTKYILTPYNEYLKYNPEYAKHVIFSVELKKLHLSYRMNDVFEEQKLLKHKSDGLIFTSESSPYISGNCNKMLKWKPIRENSVDFKLHYLKPENRFTLNIWKGENEHAYFADLTLDPEIQKEWEENPPEGKIVECYFEDDRWHFMRIRNDKENGNHESIVKKILKSIEDNVEKEELLEHTQIIRNNWKQRDIDKKRGVHHHQAPPPQHQKIPNQQQNRPINHHLNNKPNAINNNSYHSQKPNVNSKEQEKYRSNIYNEMLSNEINKDSSSNSRKRKNEPESDEEETFSFGDENNTKKLKN</sequence>
<evidence type="ECO:0000256" key="5">
    <source>
        <dbReference type="ARBA" id="ARBA00022695"/>
    </source>
</evidence>
<dbReference type="InterPro" id="IPR051029">
    <property type="entry name" value="mRNA_Capping_Enz/RNA_Phosphat"/>
</dbReference>
<reference evidence="14 15" key="2">
    <citation type="submission" date="2016-08" db="EMBL/GenBank/DDBJ databases">
        <title>Pervasive Adenine N6-methylation of Active Genes in Fungi.</title>
        <authorList>
            <consortium name="DOE Joint Genome Institute"/>
            <person name="Mondo S.J."/>
            <person name="Dannebaum R.O."/>
            <person name="Kuo R.C."/>
            <person name="Labutti K."/>
            <person name="Haridas S."/>
            <person name="Kuo A."/>
            <person name="Salamov A."/>
            <person name="Ahrendt S.R."/>
            <person name="Lipzen A."/>
            <person name="Sullivan W."/>
            <person name="Andreopoulos W.B."/>
            <person name="Clum A."/>
            <person name="Lindquist E."/>
            <person name="Daum C."/>
            <person name="Ramamoorthy G.K."/>
            <person name="Gryganskyi A."/>
            <person name="Culley D."/>
            <person name="Magnuson J.K."/>
            <person name="James T.Y."/>
            <person name="O'Malley M.A."/>
            <person name="Stajich J.E."/>
            <person name="Spatafora J.W."/>
            <person name="Visel A."/>
            <person name="Grigoriev I.V."/>
        </authorList>
    </citation>
    <scope>NUCLEOTIDE SEQUENCE [LARGE SCALE GENOMIC DNA]</scope>
    <source>
        <strain evidence="14 15">S4</strain>
    </source>
</reference>
<feature type="domain" description="mRNA capping enzyme C-terminal" evidence="13">
    <location>
        <begin position="236"/>
        <end position="333"/>
    </location>
</feature>
<keyword evidence="3" id="KW-0507">mRNA processing</keyword>
<dbReference type="Gene3D" id="2.40.50.140">
    <property type="entry name" value="Nucleic acid-binding proteins"/>
    <property type="match status" value="1"/>
</dbReference>
<evidence type="ECO:0000256" key="6">
    <source>
        <dbReference type="ARBA" id="ARBA00022741"/>
    </source>
</evidence>
<protein>
    <recommendedName>
        <fullName evidence="2">mRNA guanylyltransferase</fullName>
        <ecNumber evidence="2">2.7.7.50</ecNumber>
    </recommendedName>
</protein>
<dbReference type="CDD" id="cd07895">
    <property type="entry name" value="Adenylation_mRNA_capping"/>
    <property type="match status" value="1"/>
</dbReference>
<evidence type="ECO:0000313" key="14">
    <source>
        <dbReference type="EMBL" id="ORX77845.1"/>
    </source>
</evidence>
<evidence type="ECO:0000313" key="15">
    <source>
        <dbReference type="Proteomes" id="UP000193944"/>
    </source>
</evidence>
<dbReference type="Pfam" id="PF03919">
    <property type="entry name" value="mRNA_cap_C"/>
    <property type="match status" value="1"/>
</dbReference>
<evidence type="ECO:0000256" key="10">
    <source>
        <dbReference type="ARBA" id="ARBA00044624"/>
    </source>
</evidence>
<feature type="compositionally biased region" description="Polar residues" evidence="11">
    <location>
        <begin position="410"/>
        <end position="419"/>
    </location>
</feature>
<dbReference type="AlphaFoldDB" id="A0A1Y1WWR0"/>
<dbReference type="InterPro" id="IPR013846">
    <property type="entry name" value="mRNA_cap_enzyme_C"/>
</dbReference>
<dbReference type="GO" id="GO:0031533">
    <property type="term" value="C:mRNA capping enzyme complex"/>
    <property type="evidence" value="ECO:0007669"/>
    <property type="project" value="EnsemblFungi"/>
</dbReference>
<evidence type="ECO:0000259" key="13">
    <source>
        <dbReference type="Pfam" id="PF03919"/>
    </source>
</evidence>
<name>A0A1Y1WWR0_9FUNG</name>
<evidence type="ECO:0000256" key="11">
    <source>
        <dbReference type="SAM" id="MobiDB-lite"/>
    </source>
</evidence>
<keyword evidence="15" id="KW-1185">Reference proteome</keyword>
<dbReference type="PANTHER" id="PTHR10367:SF17">
    <property type="entry name" value="MRNA-CAPPING ENZYME"/>
    <property type="match status" value="1"/>
</dbReference>
<evidence type="ECO:0000259" key="12">
    <source>
        <dbReference type="Pfam" id="PF01331"/>
    </source>
</evidence>